<feature type="domain" description="DUF4124" evidence="1">
    <location>
        <begin position="11"/>
        <end position="50"/>
    </location>
</feature>
<name>A0ABP7Q2Y6_9GAMM</name>
<evidence type="ECO:0000313" key="2">
    <source>
        <dbReference type="EMBL" id="GAA3975450.1"/>
    </source>
</evidence>
<dbReference type="InterPro" id="IPR025392">
    <property type="entry name" value="DUF4124"/>
</dbReference>
<dbReference type="EMBL" id="BAABBO010000018">
    <property type="protein sequence ID" value="GAA3975450.1"/>
    <property type="molecule type" value="Genomic_DNA"/>
</dbReference>
<keyword evidence="3" id="KW-1185">Reference proteome</keyword>
<evidence type="ECO:0000259" key="1">
    <source>
        <dbReference type="Pfam" id="PF13511"/>
    </source>
</evidence>
<comment type="caution">
    <text evidence="2">The sequence shown here is derived from an EMBL/GenBank/DDBJ whole genome shotgun (WGS) entry which is preliminary data.</text>
</comment>
<accession>A0ABP7Q2Y6</accession>
<protein>
    <recommendedName>
        <fullName evidence="1">DUF4124 domain-containing protein</fullName>
    </recommendedName>
</protein>
<evidence type="ECO:0000313" key="3">
    <source>
        <dbReference type="Proteomes" id="UP001501337"/>
    </source>
</evidence>
<reference evidence="3" key="1">
    <citation type="journal article" date="2019" name="Int. J. Syst. Evol. Microbiol.">
        <title>The Global Catalogue of Microorganisms (GCM) 10K type strain sequencing project: providing services to taxonomists for standard genome sequencing and annotation.</title>
        <authorList>
            <consortium name="The Broad Institute Genomics Platform"/>
            <consortium name="The Broad Institute Genome Sequencing Center for Infectious Disease"/>
            <person name="Wu L."/>
            <person name="Ma J."/>
        </authorList>
    </citation>
    <scope>NUCLEOTIDE SEQUENCE [LARGE SCALE GENOMIC DNA]</scope>
    <source>
        <strain evidence="3">JCM 17555</strain>
    </source>
</reference>
<proteinExistence type="predicted"/>
<dbReference type="Pfam" id="PF13511">
    <property type="entry name" value="DUF4124"/>
    <property type="match status" value="1"/>
</dbReference>
<gene>
    <name evidence="2" type="ORF">GCM10022278_35460</name>
</gene>
<dbReference type="RefSeq" id="WP_344808887.1">
    <property type="nucleotide sequence ID" value="NZ_BAABBO010000018.1"/>
</dbReference>
<organism evidence="2 3">
    <name type="scientific">Allohahella marinimesophila</name>
    <dbReference type="NCBI Taxonomy" id="1054972"/>
    <lineage>
        <taxon>Bacteria</taxon>
        <taxon>Pseudomonadati</taxon>
        <taxon>Pseudomonadota</taxon>
        <taxon>Gammaproteobacteria</taxon>
        <taxon>Oceanospirillales</taxon>
        <taxon>Hahellaceae</taxon>
        <taxon>Allohahella</taxon>
    </lineage>
</organism>
<sequence>MKAQLIKIVFALGLCSVLTGAKVYKWVDAQGQVHFGTQPPPAVLKEAEVSKVSVDTPKIVRIEEVLEGRWYMLDGSLLHELVVYDTKVNWNEYEEKLERTARGEWQLTGPTLRIAGEKIPGGTAAFTIKSVAAHEFTAYWEQTDRIHTFRKLADSRYELSSQEEMLNGDWAEVSASDLSKPVAKFRFDSGRFYTFPVVRKERVQNQVNINHVRAEGNWEIEEQTLVIRYFKAFGQFANRALTTERLAIKQMNKLGFAVTDSQGNIRNFIKIE</sequence>
<dbReference type="Proteomes" id="UP001501337">
    <property type="component" value="Unassembled WGS sequence"/>
</dbReference>